<gene>
    <name evidence="1" type="ORF">K491DRAFT_783913</name>
</gene>
<evidence type="ECO:0008006" key="3">
    <source>
        <dbReference type="Google" id="ProtNLM"/>
    </source>
</evidence>
<evidence type="ECO:0000313" key="2">
    <source>
        <dbReference type="Proteomes" id="UP000799324"/>
    </source>
</evidence>
<sequence>MFLPNLISLRHPDDYPLSPEDIFSSSFGGALPNDIQNQHGDDPDTIIVYHSRKYGDIELRTADVNGEEERRKFAHYLWNAGVLMAELIGGRPSTSEMAENLVEEDGADDQEWWIGEAEGTLWSVRGETVLELGAGVGLAGIISALSGAERVSASDYPAPAILNTIETNISKNIPGTLKKAIKVEGHEWGILNTDFASENKHRFTRILAADCFWMPHQHENLARSMSHFLSKSPTARVLCISGFHTGRARLALFFEEVAPEAGLEVELIFEMDADGMRREWQAERDGGKEDVGERKKWLVLAQLRRAGQM</sequence>
<evidence type="ECO:0000313" key="1">
    <source>
        <dbReference type="EMBL" id="KAF2648648.1"/>
    </source>
</evidence>
<dbReference type="AlphaFoldDB" id="A0A6A6SQJ7"/>
<dbReference type="OrthoDB" id="407325at2759"/>
<organism evidence="1 2">
    <name type="scientific">Lophiostoma macrostomum CBS 122681</name>
    <dbReference type="NCBI Taxonomy" id="1314788"/>
    <lineage>
        <taxon>Eukaryota</taxon>
        <taxon>Fungi</taxon>
        <taxon>Dikarya</taxon>
        <taxon>Ascomycota</taxon>
        <taxon>Pezizomycotina</taxon>
        <taxon>Dothideomycetes</taxon>
        <taxon>Pleosporomycetidae</taxon>
        <taxon>Pleosporales</taxon>
        <taxon>Lophiostomataceae</taxon>
        <taxon>Lophiostoma</taxon>
    </lineage>
</organism>
<dbReference type="PANTHER" id="PTHR14614:SF104">
    <property type="entry name" value="N-METHYLTRANSFERASE, PUTATIVE (AFU_ORTHOLOGUE AFUA_1G17750)-RELATED"/>
    <property type="match status" value="1"/>
</dbReference>
<reference evidence="1" key="1">
    <citation type="journal article" date="2020" name="Stud. Mycol.">
        <title>101 Dothideomycetes genomes: a test case for predicting lifestyles and emergence of pathogens.</title>
        <authorList>
            <person name="Haridas S."/>
            <person name="Albert R."/>
            <person name="Binder M."/>
            <person name="Bloem J."/>
            <person name="Labutti K."/>
            <person name="Salamov A."/>
            <person name="Andreopoulos B."/>
            <person name="Baker S."/>
            <person name="Barry K."/>
            <person name="Bills G."/>
            <person name="Bluhm B."/>
            <person name="Cannon C."/>
            <person name="Castanera R."/>
            <person name="Culley D."/>
            <person name="Daum C."/>
            <person name="Ezra D."/>
            <person name="Gonzalez J."/>
            <person name="Henrissat B."/>
            <person name="Kuo A."/>
            <person name="Liang C."/>
            <person name="Lipzen A."/>
            <person name="Lutzoni F."/>
            <person name="Magnuson J."/>
            <person name="Mondo S."/>
            <person name="Nolan M."/>
            <person name="Ohm R."/>
            <person name="Pangilinan J."/>
            <person name="Park H.-J."/>
            <person name="Ramirez L."/>
            <person name="Alfaro M."/>
            <person name="Sun H."/>
            <person name="Tritt A."/>
            <person name="Yoshinaga Y."/>
            <person name="Zwiers L.-H."/>
            <person name="Turgeon B."/>
            <person name="Goodwin S."/>
            <person name="Spatafora J."/>
            <person name="Crous P."/>
            <person name="Grigoriev I."/>
        </authorList>
    </citation>
    <scope>NUCLEOTIDE SEQUENCE</scope>
    <source>
        <strain evidence="1">CBS 122681</strain>
    </source>
</reference>
<protein>
    <recommendedName>
        <fullName evidence="3">Nicotinamide N-methyltransferase</fullName>
    </recommendedName>
</protein>
<proteinExistence type="predicted"/>
<dbReference type="Proteomes" id="UP000799324">
    <property type="component" value="Unassembled WGS sequence"/>
</dbReference>
<name>A0A6A6SQJ7_9PLEO</name>
<dbReference type="PANTHER" id="PTHR14614">
    <property type="entry name" value="HEPATOCELLULAR CARCINOMA-ASSOCIATED ANTIGEN"/>
    <property type="match status" value="1"/>
</dbReference>
<keyword evidence="2" id="KW-1185">Reference proteome</keyword>
<dbReference type="GO" id="GO:0008757">
    <property type="term" value="F:S-adenosylmethionine-dependent methyltransferase activity"/>
    <property type="evidence" value="ECO:0007669"/>
    <property type="project" value="UniProtKB-ARBA"/>
</dbReference>
<dbReference type="InterPro" id="IPR019410">
    <property type="entry name" value="Methyltransf_16"/>
</dbReference>
<accession>A0A6A6SQJ7</accession>
<dbReference type="GO" id="GO:0005737">
    <property type="term" value="C:cytoplasm"/>
    <property type="evidence" value="ECO:0007669"/>
    <property type="project" value="TreeGrafter"/>
</dbReference>
<dbReference type="Pfam" id="PF10294">
    <property type="entry name" value="Methyltransf_16"/>
    <property type="match status" value="1"/>
</dbReference>
<dbReference type="SUPFAM" id="SSF53335">
    <property type="entry name" value="S-adenosyl-L-methionine-dependent methyltransferases"/>
    <property type="match status" value="1"/>
</dbReference>
<dbReference type="EMBL" id="MU004528">
    <property type="protein sequence ID" value="KAF2648648.1"/>
    <property type="molecule type" value="Genomic_DNA"/>
</dbReference>
<dbReference type="Gene3D" id="3.40.50.150">
    <property type="entry name" value="Vaccinia Virus protein VP39"/>
    <property type="match status" value="1"/>
</dbReference>
<dbReference type="InterPro" id="IPR029063">
    <property type="entry name" value="SAM-dependent_MTases_sf"/>
</dbReference>